<dbReference type="EMBL" id="JAAEAM010000012">
    <property type="protein sequence ID" value="NDV73007.1"/>
    <property type="molecule type" value="Genomic_DNA"/>
</dbReference>
<sequence>MIAAEPRTTPRDHMNEIKHTPGPWTNHGRITGPGLPHSAVVAETLIARVFSKYFGGVEQEVANANLIAAAPDMATALEMVAQADDDARRAVGQPLLTSGVRMVLDAALIKAARKAAPEPVRHIRSCGENL</sequence>
<name>A0A6B2MF83_9BURK</name>
<feature type="region of interest" description="Disordered" evidence="1">
    <location>
        <begin position="1"/>
        <end position="31"/>
    </location>
</feature>
<feature type="compositionally biased region" description="Basic and acidic residues" evidence="1">
    <location>
        <begin position="8"/>
        <end position="19"/>
    </location>
</feature>
<comment type="caution">
    <text evidence="2">The sequence shown here is derived from an EMBL/GenBank/DDBJ whole genome shotgun (WGS) entry which is preliminary data.</text>
</comment>
<proteinExistence type="predicted"/>
<reference evidence="2" key="1">
    <citation type="submission" date="2019-11" db="EMBL/GenBank/DDBJ databases">
        <title>Burkholderia cenocepacia CF.</title>
        <authorList>
            <person name="Vianna E.F."/>
            <person name="Marques E.A."/>
            <person name="Albano R.M."/>
            <person name="Leao R.S."/>
        </authorList>
    </citation>
    <scope>NUCLEOTIDE SEQUENCE</scope>
    <source>
        <strain evidence="2">MS-2140</strain>
    </source>
</reference>
<evidence type="ECO:0000256" key="1">
    <source>
        <dbReference type="SAM" id="MobiDB-lite"/>
    </source>
</evidence>
<gene>
    <name evidence="2" type="ORF">GFJ35_13065</name>
</gene>
<accession>A0A6B2MF83</accession>
<dbReference type="AlphaFoldDB" id="A0A6B2MF83"/>
<protein>
    <submittedName>
        <fullName evidence="2">Uncharacterized protein</fullName>
    </submittedName>
</protein>
<evidence type="ECO:0000313" key="2">
    <source>
        <dbReference type="EMBL" id="NDV73007.1"/>
    </source>
</evidence>
<organism evidence="2">
    <name type="scientific">Burkholderia cenocepacia</name>
    <dbReference type="NCBI Taxonomy" id="95486"/>
    <lineage>
        <taxon>Bacteria</taxon>
        <taxon>Pseudomonadati</taxon>
        <taxon>Pseudomonadota</taxon>
        <taxon>Betaproteobacteria</taxon>
        <taxon>Burkholderiales</taxon>
        <taxon>Burkholderiaceae</taxon>
        <taxon>Burkholderia</taxon>
        <taxon>Burkholderia cepacia complex</taxon>
    </lineage>
</organism>